<comment type="caution">
    <text evidence="9">The sequence shown here is derived from an EMBL/GenBank/DDBJ whole genome shotgun (WGS) entry which is preliminary data.</text>
</comment>
<evidence type="ECO:0000256" key="5">
    <source>
        <dbReference type="ARBA" id="ARBA00023136"/>
    </source>
</evidence>
<keyword evidence="6" id="KW-0325">Glycoprotein</keyword>
<evidence type="ECO:0000259" key="8">
    <source>
        <dbReference type="PROSITE" id="PS50850"/>
    </source>
</evidence>
<evidence type="ECO:0000256" key="3">
    <source>
        <dbReference type="ARBA" id="ARBA00022692"/>
    </source>
</evidence>
<dbReference type="Gene3D" id="1.20.1250.20">
    <property type="entry name" value="MFS general substrate transporter like domains"/>
    <property type="match status" value="1"/>
</dbReference>
<dbReference type="InterPro" id="IPR036259">
    <property type="entry name" value="MFS_trans_sf"/>
</dbReference>
<dbReference type="Proteomes" id="UP000683360">
    <property type="component" value="Unassembled WGS sequence"/>
</dbReference>
<dbReference type="InterPro" id="IPR011701">
    <property type="entry name" value="MFS"/>
</dbReference>
<dbReference type="PROSITE" id="PS50850">
    <property type="entry name" value="MFS"/>
    <property type="match status" value="1"/>
</dbReference>
<accession>A0A8S3Q784</accession>
<sequence>MIDIVIGKTKRWAVDSGGQILVSDQSDKWQVDDTQPERVKFAKVYANLWNDQVLQLMSMPMFTQNYRRRNGAKTRKADGIRSTSSHDINIMSVVSDETPIIYSQSHVKNDYSKGTGAVLKPPSGECFGTRHFLAFMAFLGFVNVYCLRVNLSVGLVAMVNDTDTSKNTSDEEACAGPDSGQNTTVKVIIGGKMAEIIGGKRMFGFGVLCTAVLTMLTPLAARAGLGYFIALRIVEGIGEGVTFPAMHAMWGQWAPIWERSKLAGFSYAGAQLGTVIAMPICGILADSDFLGGWPSVFYVFGVLGCVWFVAWMLLVHDTPAKHPRISKVERDYIEKSIGVKEVGITDVLGCVWFVAWMLLVHDTPAKHPRISKVERDYIEKSIVSER</sequence>
<feature type="transmembrane region" description="Helical" evidence="7">
    <location>
        <begin position="132"/>
        <end position="159"/>
    </location>
</feature>
<dbReference type="GO" id="GO:0016324">
    <property type="term" value="C:apical plasma membrane"/>
    <property type="evidence" value="ECO:0007669"/>
    <property type="project" value="TreeGrafter"/>
</dbReference>
<proteinExistence type="predicted"/>
<gene>
    <name evidence="9" type="ORF">MEDL_6365</name>
</gene>
<feature type="transmembrane region" description="Helical" evidence="7">
    <location>
        <begin position="337"/>
        <end position="359"/>
    </location>
</feature>
<feature type="transmembrane region" description="Helical" evidence="7">
    <location>
        <begin position="297"/>
        <end position="316"/>
    </location>
</feature>
<dbReference type="FunFam" id="1.20.1250.20:FF:000067">
    <property type="entry name" value="sialin isoform X2"/>
    <property type="match status" value="1"/>
</dbReference>
<dbReference type="InterPro" id="IPR020846">
    <property type="entry name" value="MFS_dom"/>
</dbReference>
<dbReference type="InterPro" id="IPR050382">
    <property type="entry name" value="MFS_Na/Anion_cotransporter"/>
</dbReference>
<dbReference type="GO" id="GO:0022857">
    <property type="term" value="F:transmembrane transporter activity"/>
    <property type="evidence" value="ECO:0007669"/>
    <property type="project" value="InterPro"/>
</dbReference>
<feature type="transmembrane region" description="Helical" evidence="7">
    <location>
        <begin position="262"/>
        <end position="285"/>
    </location>
</feature>
<reference evidence="9" key="1">
    <citation type="submission" date="2021-03" db="EMBL/GenBank/DDBJ databases">
        <authorList>
            <person name="Bekaert M."/>
        </authorList>
    </citation>
    <scope>NUCLEOTIDE SEQUENCE</scope>
</reference>
<dbReference type="EMBL" id="CAJPWZ010000353">
    <property type="protein sequence ID" value="CAG2191105.1"/>
    <property type="molecule type" value="Genomic_DNA"/>
</dbReference>
<keyword evidence="5 7" id="KW-0472">Membrane</keyword>
<evidence type="ECO:0000256" key="2">
    <source>
        <dbReference type="ARBA" id="ARBA00022475"/>
    </source>
</evidence>
<feature type="domain" description="Major facilitator superfamily (MFS) profile" evidence="8">
    <location>
        <begin position="132"/>
        <end position="386"/>
    </location>
</feature>
<dbReference type="OrthoDB" id="10068077at2759"/>
<evidence type="ECO:0000313" key="10">
    <source>
        <dbReference type="Proteomes" id="UP000683360"/>
    </source>
</evidence>
<keyword evidence="2" id="KW-1003">Cell membrane</keyword>
<evidence type="ECO:0000256" key="6">
    <source>
        <dbReference type="ARBA" id="ARBA00023180"/>
    </source>
</evidence>
<keyword evidence="3 7" id="KW-0812">Transmembrane</keyword>
<dbReference type="Pfam" id="PF07690">
    <property type="entry name" value="MFS_1"/>
    <property type="match status" value="1"/>
</dbReference>
<feature type="transmembrane region" description="Helical" evidence="7">
    <location>
        <begin position="202"/>
        <end position="221"/>
    </location>
</feature>
<dbReference type="SUPFAM" id="SSF103473">
    <property type="entry name" value="MFS general substrate transporter"/>
    <property type="match status" value="1"/>
</dbReference>
<dbReference type="AlphaFoldDB" id="A0A8S3Q784"/>
<dbReference type="GO" id="GO:0006820">
    <property type="term" value="P:monoatomic anion transport"/>
    <property type="evidence" value="ECO:0007669"/>
    <property type="project" value="TreeGrafter"/>
</dbReference>
<evidence type="ECO:0000256" key="1">
    <source>
        <dbReference type="ARBA" id="ARBA00004651"/>
    </source>
</evidence>
<name>A0A8S3Q784_MYTED</name>
<keyword evidence="4 7" id="KW-1133">Transmembrane helix</keyword>
<evidence type="ECO:0000256" key="4">
    <source>
        <dbReference type="ARBA" id="ARBA00022989"/>
    </source>
</evidence>
<comment type="subcellular location">
    <subcellularLocation>
        <location evidence="1">Cell membrane</location>
        <topology evidence="1">Multi-pass membrane protein</topology>
    </subcellularLocation>
</comment>
<organism evidence="9 10">
    <name type="scientific">Mytilus edulis</name>
    <name type="common">Blue mussel</name>
    <dbReference type="NCBI Taxonomy" id="6550"/>
    <lineage>
        <taxon>Eukaryota</taxon>
        <taxon>Metazoa</taxon>
        <taxon>Spiralia</taxon>
        <taxon>Lophotrochozoa</taxon>
        <taxon>Mollusca</taxon>
        <taxon>Bivalvia</taxon>
        <taxon>Autobranchia</taxon>
        <taxon>Pteriomorphia</taxon>
        <taxon>Mytilida</taxon>
        <taxon>Mytiloidea</taxon>
        <taxon>Mytilidae</taxon>
        <taxon>Mytilinae</taxon>
        <taxon>Mytilus</taxon>
    </lineage>
</organism>
<dbReference type="PANTHER" id="PTHR11662">
    <property type="entry name" value="SOLUTE CARRIER FAMILY 17"/>
    <property type="match status" value="1"/>
</dbReference>
<evidence type="ECO:0000256" key="7">
    <source>
        <dbReference type="SAM" id="Phobius"/>
    </source>
</evidence>
<protein>
    <submittedName>
        <fullName evidence="9">SLC17A5</fullName>
    </submittedName>
</protein>
<feature type="transmembrane region" description="Helical" evidence="7">
    <location>
        <begin position="227"/>
        <end position="250"/>
    </location>
</feature>
<dbReference type="PANTHER" id="PTHR11662:SF399">
    <property type="entry name" value="FI19708P1-RELATED"/>
    <property type="match status" value="1"/>
</dbReference>
<keyword evidence="10" id="KW-1185">Reference proteome</keyword>
<evidence type="ECO:0000313" key="9">
    <source>
        <dbReference type="EMBL" id="CAG2191105.1"/>
    </source>
</evidence>